<dbReference type="HOGENOM" id="CLU_3410940_0_0_1"/>
<dbReference type="EMBL" id="DS269653">
    <property type="protein sequence ID" value="EFO87173.1"/>
    <property type="molecule type" value="Genomic_DNA"/>
</dbReference>
<name>E3NR68_CAERE</name>
<dbReference type="Proteomes" id="UP000008281">
    <property type="component" value="Unassembled WGS sequence"/>
</dbReference>
<organism evidence="2">
    <name type="scientific">Caenorhabditis remanei</name>
    <name type="common">Caenorhabditis vulgaris</name>
    <dbReference type="NCBI Taxonomy" id="31234"/>
    <lineage>
        <taxon>Eukaryota</taxon>
        <taxon>Metazoa</taxon>
        <taxon>Ecdysozoa</taxon>
        <taxon>Nematoda</taxon>
        <taxon>Chromadorea</taxon>
        <taxon>Rhabditida</taxon>
        <taxon>Rhabditina</taxon>
        <taxon>Rhabditomorpha</taxon>
        <taxon>Rhabditoidea</taxon>
        <taxon>Rhabditidae</taxon>
        <taxon>Peloderinae</taxon>
        <taxon>Caenorhabditis</taxon>
    </lineage>
</organism>
<evidence type="ECO:0008006" key="3">
    <source>
        <dbReference type="Google" id="ProtNLM"/>
    </source>
</evidence>
<sequence length="29" mass="3348">MDSSSPFPILRLPFLAIQEVFKAMDSFEM</sequence>
<gene>
    <name evidence="1" type="ORF">CRE_31601</name>
</gene>
<protein>
    <recommendedName>
        <fullName evidence="3">F-box domain-containing protein</fullName>
    </recommendedName>
</protein>
<accession>E3NR68</accession>
<dbReference type="AlphaFoldDB" id="E3NR68"/>
<evidence type="ECO:0000313" key="1">
    <source>
        <dbReference type="EMBL" id="EFO87173.1"/>
    </source>
</evidence>
<reference evidence="1" key="1">
    <citation type="submission" date="2007-07" db="EMBL/GenBank/DDBJ databases">
        <title>PCAP assembly of the Caenorhabditis remanei genome.</title>
        <authorList>
            <consortium name="The Caenorhabditis remanei Sequencing Consortium"/>
            <person name="Wilson R.K."/>
        </authorList>
    </citation>
    <scope>NUCLEOTIDE SEQUENCE [LARGE SCALE GENOMIC DNA]</scope>
    <source>
        <strain evidence="1">PB4641</strain>
    </source>
</reference>
<evidence type="ECO:0000313" key="2">
    <source>
        <dbReference type="Proteomes" id="UP000008281"/>
    </source>
</evidence>
<proteinExistence type="predicted"/>
<dbReference type="InParanoid" id="E3NR68"/>
<keyword evidence="2" id="KW-1185">Reference proteome</keyword>